<feature type="signal peptide" evidence="2">
    <location>
        <begin position="1"/>
        <end position="26"/>
    </location>
</feature>
<keyword evidence="2" id="KW-0732">Signal</keyword>
<dbReference type="AlphaFoldDB" id="A0A267FFK5"/>
<organism evidence="3 4">
    <name type="scientific">Macrostomum lignano</name>
    <dbReference type="NCBI Taxonomy" id="282301"/>
    <lineage>
        <taxon>Eukaryota</taxon>
        <taxon>Metazoa</taxon>
        <taxon>Spiralia</taxon>
        <taxon>Lophotrochozoa</taxon>
        <taxon>Platyhelminthes</taxon>
        <taxon>Rhabditophora</taxon>
        <taxon>Macrostomorpha</taxon>
        <taxon>Macrostomida</taxon>
        <taxon>Macrostomidae</taxon>
        <taxon>Macrostomum</taxon>
    </lineage>
</organism>
<feature type="non-terminal residue" evidence="3">
    <location>
        <position position="1"/>
    </location>
</feature>
<protein>
    <submittedName>
        <fullName evidence="3">Uncharacterized protein</fullName>
    </submittedName>
</protein>
<dbReference type="EMBL" id="NIVC01001134">
    <property type="protein sequence ID" value="PAA71839.1"/>
    <property type="molecule type" value="Genomic_DNA"/>
</dbReference>
<dbReference type="Gene3D" id="1.20.5.170">
    <property type="match status" value="1"/>
</dbReference>
<dbReference type="Proteomes" id="UP000215902">
    <property type="component" value="Unassembled WGS sequence"/>
</dbReference>
<feature type="chain" id="PRO_5012740831" evidence="2">
    <location>
        <begin position="27"/>
        <end position="75"/>
    </location>
</feature>
<proteinExistence type="predicted"/>
<reference evidence="3 4" key="1">
    <citation type="submission" date="2017-06" db="EMBL/GenBank/DDBJ databases">
        <title>A platform for efficient transgenesis in Macrostomum lignano, a flatworm model organism for stem cell research.</title>
        <authorList>
            <person name="Berezikov E."/>
        </authorList>
    </citation>
    <scope>NUCLEOTIDE SEQUENCE [LARGE SCALE GENOMIC DNA]</scope>
    <source>
        <strain evidence="3">DV1</strain>
        <tissue evidence="3">Whole organism</tissue>
    </source>
</reference>
<evidence type="ECO:0000256" key="1">
    <source>
        <dbReference type="SAM" id="Coils"/>
    </source>
</evidence>
<gene>
    <name evidence="3" type="ORF">BOX15_Mlig004696g1</name>
</gene>
<dbReference type="SUPFAM" id="SSF57997">
    <property type="entry name" value="Tropomyosin"/>
    <property type="match status" value="1"/>
</dbReference>
<comment type="caution">
    <text evidence="3">The sequence shown here is derived from an EMBL/GenBank/DDBJ whole genome shotgun (WGS) entry which is preliminary data.</text>
</comment>
<evidence type="ECO:0000256" key="2">
    <source>
        <dbReference type="SAM" id="SignalP"/>
    </source>
</evidence>
<sequence>QDVLLAGLPCCPQFIRILFIFWLCQATERAENVEREAAKRQKELEKVEEKLIEEKQRTSALKQEMDAMLAEFQQL</sequence>
<name>A0A267FFK5_9PLAT</name>
<keyword evidence="1" id="KW-0175">Coiled coil</keyword>
<accession>A0A267FFK5</accession>
<evidence type="ECO:0000313" key="3">
    <source>
        <dbReference type="EMBL" id="PAA71839.1"/>
    </source>
</evidence>
<feature type="coiled-coil region" evidence="1">
    <location>
        <begin position="30"/>
        <end position="71"/>
    </location>
</feature>
<evidence type="ECO:0000313" key="4">
    <source>
        <dbReference type="Proteomes" id="UP000215902"/>
    </source>
</evidence>
<keyword evidence="4" id="KW-1185">Reference proteome</keyword>